<evidence type="ECO:0000313" key="9">
    <source>
        <dbReference type="Proteomes" id="UP000295814"/>
    </source>
</evidence>
<keyword evidence="2" id="KW-1278">Translocase</keyword>
<dbReference type="Pfam" id="PF01059">
    <property type="entry name" value="Oxidored_q5_N"/>
    <property type="match status" value="1"/>
</dbReference>
<evidence type="ECO:0000256" key="2">
    <source>
        <dbReference type="ARBA" id="ARBA00022967"/>
    </source>
</evidence>
<accession>A0A562YFJ4</accession>
<evidence type="ECO:0000313" key="8">
    <source>
        <dbReference type="EMBL" id="TWO33103.1"/>
    </source>
</evidence>
<dbReference type="AlphaFoldDB" id="A0A562YFJ4"/>
<keyword evidence="9" id="KW-1185">Reference proteome</keyword>
<evidence type="ECO:0000256" key="4">
    <source>
        <dbReference type="ARBA" id="ARBA00023027"/>
    </source>
</evidence>
<evidence type="ECO:0000256" key="5">
    <source>
        <dbReference type="ARBA" id="ARBA00023136"/>
    </source>
</evidence>
<dbReference type="EMBL" id="SMZJ02000004">
    <property type="protein sequence ID" value="TWO33103.1"/>
    <property type="molecule type" value="Genomic_DNA"/>
</dbReference>
<feature type="transmembrane region" description="Helical" evidence="6">
    <location>
        <begin position="52"/>
        <end position="72"/>
    </location>
</feature>
<gene>
    <name evidence="8" type="ORF">E1J38_007005</name>
</gene>
<feature type="domain" description="NADH:ubiquinone oxidoreductase chain 4 N-terminal" evidence="7">
    <location>
        <begin position="10"/>
        <end position="70"/>
    </location>
</feature>
<organism evidence="8 9">
    <name type="scientific">Seonamhaeicola sediminis</name>
    <dbReference type="NCBI Taxonomy" id="2528206"/>
    <lineage>
        <taxon>Bacteria</taxon>
        <taxon>Pseudomonadati</taxon>
        <taxon>Bacteroidota</taxon>
        <taxon>Flavobacteriia</taxon>
        <taxon>Flavobacteriales</taxon>
        <taxon>Flavobacteriaceae</taxon>
    </lineage>
</organism>
<reference evidence="8 9" key="1">
    <citation type="submission" date="2019-03" db="EMBL/GenBank/DDBJ databases">
        <authorList>
            <person name="Zhong Y.L."/>
        </authorList>
    </citation>
    <scope>NUCLEOTIDE SEQUENCE [LARGE SCALE GENOMIC DNA]</scope>
    <source>
        <strain evidence="8 9">W255</strain>
    </source>
</reference>
<comment type="caution">
    <text evidence="8">The sequence shown here is derived from an EMBL/GenBank/DDBJ whole genome shotgun (WGS) entry which is preliminary data.</text>
</comment>
<dbReference type="InterPro" id="IPR000260">
    <property type="entry name" value="NADH4_N"/>
</dbReference>
<evidence type="ECO:0000256" key="6">
    <source>
        <dbReference type="SAM" id="Phobius"/>
    </source>
</evidence>
<sequence length="81" mass="9615">MITAQEVAGLNPAVVTSKTHKLLRFVGFFVFSFVTFVTYFSFPWSYICFCNLFYEDFYSFIFIGISCWLSRFKKIILCCWK</sequence>
<feature type="transmembrane region" description="Helical" evidence="6">
    <location>
        <begin position="25"/>
        <end position="46"/>
    </location>
</feature>
<keyword evidence="3 6" id="KW-1133">Transmembrane helix</keyword>
<dbReference type="Proteomes" id="UP000295814">
    <property type="component" value="Unassembled WGS sequence"/>
</dbReference>
<reference evidence="8 9" key="2">
    <citation type="submission" date="2019-07" db="EMBL/GenBank/DDBJ databases">
        <title>Seonamhaeicola sp. W255 draft genome.</title>
        <authorList>
            <person name="Zhang X.-Y."/>
            <person name="Zhang R."/>
            <person name="Zhong Y.-L."/>
            <person name="Du Z.-J."/>
        </authorList>
    </citation>
    <scope>NUCLEOTIDE SEQUENCE [LARGE SCALE GENOMIC DNA]</scope>
    <source>
        <strain evidence="8 9">W255</strain>
    </source>
</reference>
<evidence type="ECO:0000259" key="7">
    <source>
        <dbReference type="Pfam" id="PF01059"/>
    </source>
</evidence>
<keyword evidence="5 6" id="KW-0472">Membrane</keyword>
<keyword evidence="4" id="KW-0520">NAD</keyword>
<keyword evidence="1 6" id="KW-0812">Transmembrane</keyword>
<evidence type="ECO:0000256" key="1">
    <source>
        <dbReference type="ARBA" id="ARBA00022692"/>
    </source>
</evidence>
<protein>
    <recommendedName>
        <fullName evidence="7">NADH:ubiquinone oxidoreductase chain 4 N-terminal domain-containing protein</fullName>
    </recommendedName>
</protein>
<name>A0A562YFJ4_9FLAO</name>
<proteinExistence type="predicted"/>
<evidence type="ECO:0000256" key="3">
    <source>
        <dbReference type="ARBA" id="ARBA00022989"/>
    </source>
</evidence>